<dbReference type="AlphaFoldDB" id="A0A5J4UVQ7"/>
<dbReference type="Proteomes" id="UP000324800">
    <property type="component" value="Unassembled WGS sequence"/>
</dbReference>
<organism evidence="2 3">
    <name type="scientific">Streblomastix strix</name>
    <dbReference type="NCBI Taxonomy" id="222440"/>
    <lineage>
        <taxon>Eukaryota</taxon>
        <taxon>Metamonada</taxon>
        <taxon>Preaxostyla</taxon>
        <taxon>Oxymonadida</taxon>
        <taxon>Streblomastigidae</taxon>
        <taxon>Streblomastix</taxon>
    </lineage>
</organism>
<feature type="compositionally biased region" description="Basic and acidic residues" evidence="1">
    <location>
        <begin position="7"/>
        <end position="42"/>
    </location>
</feature>
<name>A0A5J4UVQ7_9EUKA</name>
<comment type="caution">
    <text evidence="2">The sequence shown here is derived from an EMBL/GenBank/DDBJ whole genome shotgun (WGS) entry which is preliminary data.</text>
</comment>
<sequence>MTPLTEEVNRENNEDQEAIRDREIIKSEPRGRDRGAYGEREYNYQGRGQSYQNREQLYQERYREAQKYNQCTKQNFSKTKNPLNWNRAHQCDNRNRREGWDDNPNNDLTKRTQMQKVPPENHSNRDSSRTEYEVPQHQVATPQLKQPIQQAQRIQQIQVQPKQQILAQAPKQKGRKDAPPSQDDIEEQKILREGLVALQKEKEQYTVYYGLLRIEQIFKKIQNQAVLIRSSIKIAVNDIGKLKANESLIENIKQVFYLVKSLQLQITTIHFPGKLNSTTDSLSRLCRSGDHILKDGMVQMICKTWNYMPQIDIFAIQENSGDMIEIEKQGSKASSIQCGRLPSGPVADVGRDLLMRCMKLRGFSEERVNLLFKSQLFNTVKRDFFSLTLLQDWLDIERITIEETMKREAEVILTEVFAFYTRQNNSAASVNSYKACLSTMSSPIYKRNFASSTTSKLINKALADASIPHRRYQLIRNILLRVQLQWSKVKLYLHRPIPVLSR</sequence>
<feature type="region of interest" description="Disordered" evidence="1">
    <location>
        <begin position="94"/>
        <end position="147"/>
    </location>
</feature>
<gene>
    <name evidence="2" type="ORF">EZS28_030269</name>
</gene>
<feature type="region of interest" description="Disordered" evidence="1">
    <location>
        <begin position="1"/>
        <end position="57"/>
    </location>
</feature>
<dbReference type="EMBL" id="SNRW01012151">
    <property type="protein sequence ID" value="KAA6374202.1"/>
    <property type="molecule type" value="Genomic_DNA"/>
</dbReference>
<evidence type="ECO:0000256" key="1">
    <source>
        <dbReference type="SAM" id="MobiDB-lite"/>
    </source>
</evidence>
<feature type="compositionally biased region" description="Polar residues" evidence="1">
    <location>
        <begin position="46"/>
        <end position="56"/>
    </location>
</feature>
<protein>
    <submittedName>
        <fullName evidence="2">Uncharacterized protein</fullName>
    </submittedName>
</protein>
<evidence type="ECO:0000313" key="2">
    <source>
        <dbReference type="EMBL" id="KAA6374202.1"/>
    </source>
</evidence>
<feature type="compositionally biased region" description="Polar residues" evidence="1">
    <location>
        <begin position="103"/>
        <end position="115"/>
    </location>
</feature>
<evidence type="ECO:0000313" key="3">
    <source>
        <dbReference type="Proteomes" id="UP000324800"/>
    </source>
</evidence>
<proteinExistence type="predicted"/>
<feature type="compositionally biased region" description="Basic and acidic residues" evidence="1">
    <location>
        <begin position="122"/>
        <end position="134"/>
    </location>
</feature>
<accession>A0A5J4UVQ7</accession>
<feature type="region of interest" description="Disordered" evidence="1">
    <location>
        <begin position="161"/>
        <end position="186"/>
    </location>
</feature>
<reference evidence="2 3" key="1">
    <citation type="submission" date="2019-03" db="EMBL/GenBank/DDBJ databases">
        <title>Single cell metagenomics reveals metabolic interactions within the superorganism composed of flagellate Streblomastix strix and complex community of Bacteroidetes bacteria on its surface.</title>
        <authorList>
            <person name="Treitli S.C."/>
            <person name="Kolisko M."/>
            <person name="Husnik F."/>
            <person name="Keeling P."/>
            <person name="Hampl V."/>
        </authorList>
    </citation>
    <scope>NUCLEOTIDE SEQUENCE [LARGE SCALE GENOMIC DNA]</scope>
    <source>
        <strain evidence="2">ST1C</strain>
    </source>
</reference>
<feature type="non-terminal residue" evidence="2">
    <location>
        <position position="502"/>
    </location>
</feature>